<feature type="compositionally biased region" description="Basic and acidic residues" evidence="3">
    <location>
        <begin position="24"/>
        <end position="35"/>
    </location>
</feature>
<feature type="site" description="May be catalytically important" evidence="2">
    <location>
        <position position="185"/>
    </location>
</feature>
<evidence type="ECO:0000256" key="3">
    <source>
        <dbReference type="SAM" id="MobiDB-lite"/>
    </source>
</evidence>
<keyword evidence="5" id="KW-1185">Reference proteome</keyword>
<dbReference type="NCBIfam" id="NF010200">
    <property type="entry name" value="PRK13674.1-1"/>
    <property type="match status" value="1"/>
</dbReference>
<dbReference type="InterPro" id="IPR022838">
    <property type="entry name" value="GTP_cyclohydrolase_FolE2"/>
</dbReference>
<dbReference type="OrthoDB" id="9774824at2"/>
<dbReference type="Proteomes" id="UP000248066">
    <property type="component" value="Unassembled WGS sequence"/>
</dbReference>
<comment type="similarity">
    <text evidence="2">Belongs to the GTP cyclohydrolase IV family.</text>
</comment>
<dbReference type="InterPro" id="IPR003801">
    <property type="entry name" value="GTP_cyclohydrolase_FolE2/MptA"/>
</dbReference>
<protein>
    <recommendedName>
        <fullName evidence="2">GTP cyclohydrolase FolE2</fullName>
        <ecNumber evidence="2">3.5.4.16</ecNumber>
    </recommendedName>
</protein>
<evidence type="ECO:0000313" key="4">
    <source>
        <dbReference type="EMBL" id="PYZ97548.1"/>
    </source>
</evidence>
<dbReference type="PANTHER" id="PTHR36445:SF1">
    <property type="entry name" value="GTP CYCLOHYDROLASE MPTA"/>
    <property type="match status" value="1"/>
</dbReference>
<dbReference type="GO" id="GO:0003934">
    <property type="term" value="F:GTP cyclohydrolase I activity"/>
    <property type="evidence" value="ECO:0007669"/>
    <property type="project" value="UniProtKB-UniRule"/>
</dbReference>
<dbReference type="AlphaFoldDB" id="A0A2W0HV46"/>
<dbReference type="GO" id="GO:0046654">
    <property type="term" value="P:tetrahydrofolate biosynthetic process"/>
    <property type="evidence" value="ECO:0007669"/>
    <property type="project" value="UniProtKB-UniRule"/>
</dbReference>
<dbReference type="Pfam" id="PF02649">
    <property type="entry name" value="GCHY-1"/>
    <property type="match status" value="1"/>
</dbReference>
<evidence type="ECO:0000313" key="5">
    <source>
        <dbReference type="Proteomes" id="UP000248066"/>
    </source>
</evidence>
<dbReference type="Gene3D" id="3.10.270.10">
    <property type="entry name" value="Urate Oxidase"/>
    <property type="match status" value="1"/>
</dbReference>
<comment type="catalytic activity">
    <reaction evidence="2">
        <text>GTP + H2O = 7,8-dihydroneopterin 3'-triphosphate + formate + H(+)</text>
        <dbReference type="Rhea" id="RHEA:17473"/>
        <dbReference type="ChEBI" id="CHEBI:15377"/>
        <dbReference type="ChEBI" id="CHEBI:15378"/>
        <dbReference type="ChEBI" id="CHEBI:15740"/>
        <dbReference type="ChEBI" id="CHEBI:37565"/>
        <dbReference type="ChEBI" id="CHEBI:58462"/>
        <dbReference type="EC" id="3.5.4.16"/>
    </reaction>
</comment>
<organism evidence="4 5">
    <name type="scientific">Alteribacter lacisalsi</name>
    <dbReference type="NCBI Taxonomy" id="2045244"/>
    <lineage>
        <taxon>Bacteria</taxon>
        <taxon>Bacillati</taxon>
        <taxon>Bacillota</taxon>
        <taxon>Bacilli</taxon>
        <taxon>Bacillales</taxon>
        <taxon>Bacillaceae</taxon>
        <taxon>Alteribacter</taxon>
    </lineage>
</organism>
<dbReference type="RefSeq" id="WP_110516736.1">
    <property type="nucleotide sequence ID" value="NZ_PDOF01000001.1"/>
</dbReference>
<gene>
    <name evidence="2" type="primary">folE2</name>
    <name evidence="4" type="ORF">CR205_02830</name>
</gene>
<comment type="function">
    <text evidence="2">Converts GTP to 7,8-dihydroneopterin triphosphate.</text>
</comment>
<comment type="caution">
    <text evidence="4">The sequence shown here is derived from an EMBL/GenBank/DDBJ whole genome shotgun (WGS) entry which is preliminary data.</text>
</comment>
<name>A0A2W0HV46_9BACI</name>
<sequence length="301" mass="33350">MPITSTVLPSKSDRHRLFGSVDPVKGDKPTDKETMPDLQNADQDFLFPIHSVGVTGVKHPITLPSSRKPFTQTTVADFTLTTSLAQNKKGINMSRLTEVLHEFHGEQGFTLSAQSLQHLTETIATRMEQRSAQVTVSFPWFFERESPVMGKTGLMNTHCSLSASFSRERGATITAGMTAKVTTLCPCSKEISEYSAHNQRGNVTIEAQLHKDYLMSDWKETLLSAAESNASSLLYPVLKRPDEKSVTETAYENPRFVEDLARLAAADLYEAESISRFSVECRNEESIHLHDAVARIEVGGV</sequence>
<evidence type="ECO:0000256" key="2">
    <source>
        <dbReference type="HAMAP-Rule" id="MF_01527"/>
    </source>
</evidence>
<accession>A0A2W0HV46</accession>
<proteinExistence type="inferred from homology"/>
<evidence type="ECO:0000256" key="1">
    <source>
        <dbReference type="ARBA" id="ARBA00022801"/>
    </source>
</evidence>
<dbReference type="UniPathway" id="UPA00848">
    <property type="reaction ID" value="UER00151"/>
</dbReference>
<keyword evidence="1 2" id="KW-0378">Hydrolase</keyword>
<dbReference type="EMBL" id="PDOF01000001">
    <property type="protein sequence ID" value="PYZ97548.1"/>
    <property type="molecule type" value="Genomic_DNA"/>
</dbReference>
<dbReference type="PANTHER" id="PTHR36445">
    <property type="entry name" value="GTP CYCLOHYDROLASE MPTA"/>
    <property type="match status" value="1"/>
</dbReference>
<feature type="region of interest" description="Disordered" evidence="3">
    <location>
        <begin position="1"/>
        <end position="35"/>
    </location>
</feature>
<dbReference type="EC" id="3.5.4.16" evidence="2"/>
<reference evidence="4 5" key="1">
    <citation type="submission" date="2017-10" db="EMBL/GenBank/DDBJ databases">
        <title>Bacillus sp. nov., a halophilic bacterium isolated from a Yangshapao Lake.</title>
        <authorList>
            <person name="Wang H."/>
        </authorList>
    </citation>
    <scope>NUCLEOTIDE SEQUENCE [LARGE SCALE GENOMIC DNA]</scope>
    <source>
        <strain evidence="4 5">YSP-3</strain>
    </source>
</reference>
<dbReference type="HAMAP" id="MF_01527_B">
    <property type="entry name" value="GTP_cyclohydrol_B"/>
    <property type="match status" value="1"/>
</dbReference>
<comment type="pathway">
    <text evidence="2">Cofactor biosynthesis; 7,8-dihydroneopterin triphosphate biosynthesis; 7,8-dihydroneopterin triphosphate from GTP: step 1/1.</text>
</comment>